<dbReference type="GO" id="GO:0004177">
    <property type="term" value="F:aminopeptidase activity"/>
    <property type="evidence" value="ECO:0007669"/>
    <property type="project" value="UniProtKB-KW"/>
</dbReference>
<feature type="signal peptide" evidence="2">
    <location>
        <begin position="1"/>
        <end position="23"/>
    </location>
</feature>
<evidence type="ECO:0000256" key="2">
    <source>
        <dbReference type="SAM" id="SignalP"/>
    </source>
</evidence>
<dbReference type="SUPFAM" id="SSF82171">
    <property type="entry name" value="DPP6 N-terminal domain-like"/>
    <property type="match status" value="1"/>
</dbReference>
<keyword evidence="4" id="KW-0031">Aminopeptidase</keyword>
<dbReference type="Proteomes" id="UP000552757">
    <property type="component" value="Unassembled WGS sequence"/>
</dbReference>
<dbReference type="EMBL" id="JACIEB010000001">
    <property type="protein sequence ID" value="MBB3980696.1"/>
    <property type="molecule type" value="Genomic_DNA"/>
</dbReference>
<dbReference type="RefSeq" id="WP_183953692.1">
    <property type="nucleotide sequence ID" value="NZ_JACIEB010000001.1"/>
</dbReference>
<evidence type="ECO:0000259" key="3">
    <source>
        <dbReference type="Pfam" id="PF00326"/>
    </source>
</evidence>
<dbReference type="InterPro" id="IPR001375">
    <property type="entry name" value="Peptidase_S9_cat"/>
</dbReference>
<dbReference type="SUPFAM" id="SSF53474">
    <property type="entry name" value="alpha/beta-Hydrolases"/>
    <property type="match status" value="1"/>
</dbReference>
<dbReference type="PANTHER" id="PTHR42776">
    <property type="entry name" value="SERINE PEPTIDASE S9 FAMILY MEMBER"/>
    <property type="match status" value="1"/>
</dbReference>
<sequence>MSKSARACLVASSLLASQAGLHAYAQSTPATMFGQRPMVEGISLSPDGNKIAFVSPGAGQGATLFVARLADGAGAIPQPALIANGNPNRIQGCDWVTNARLICTIFAVVSIEGNIRTDLSRMVALDENGANQKELMQRRSSSGDALAYNLSGGQVIDWLPDAQDGTVLVSRYYAPEFSTGTRLAQAREGLAVDRINTVSLASSTQEQPRGQADRYITDGHGVVRIMGIAGVKGATGQDSGLVRYSFRRKGSKEWEPLSTWDEPRREGFFPVGVDRDQDSVFGFKKQDGRLAAWSISLDGKGTEKLLFAHPQVDVASFLRIGRQNRMIGVSYVTEERYAVYFDQPMAKLASSLAKALPSLPQIGFLDASLDENKLLILAASDVDPGRYYVFDKVTRKLAEVMLQRPQLEKVSLAAMKAVTYPAADGVQVPGYLMLPPGKETAKGLPAIVMPHGGPSARDEWGFDWLAQYYANQGYAVLQPNFRGSAGYGDAWFQENGFRSWRTAVGDVDAAGRWLVAQGIADPDKLAIVGWSYGGYAALQSAVTNPGLFKAVIAIAPVTDLGLLMEQARNWSNFSLTRDFIGEGPHVEAGSPARHAREIKAPILLFHGTADRNVDINQSRLLAGRLKDAGVTSDLVVYEGLDHYLEDSTARTDMLTRSAAFLAKALKP</sequence>
<dbReference type="Gene3D" id="3.40.50.1820">
    <property type="entry name" value="alpha/beta hydrolase"/>
    <property type="match status" value="1"/>
</dbReference>
<evidence type="ECO:0000313" key="4">
    <source>
        <dbReference type="EMBL" id="MBB3980696.1"/>
    </source>
</evidence>
<keyword evidence="2" id="KW-0732">Signal</keyword>
<keyword evidence="5" id="KW-1185">Reference proteome</keyword>
<reference evidence="4 5" key="1">
    <citation type="submission" date="2020-08" db="EMBL/GenBank/DDBJ databases">
        <title>Genomic Encyclopedia of Type Strains, Phase IV (KMG-IV): sequencing the most valuable type-strain genomes for metagenomic binning, comparative biology and taxonomic classification.</title>
        <authorList>
            <person name="Goeker M."/>
        </authorList>
    </citation>
    <scope>NUCLEOTIDE SEQUENCE [LARGE SCALE GENOMIC DNA]</scope>
    <source>
        <strain evidence="4 5">DSM 29348</strain>
    </source>
</reference>
<dbReference type="InterPro" id="IPR029058">
    <property type="entry name" value="AB_hydrolase_fold"/>
</dbReference>
<gene>
    <name evidence="4" type="ORF">GGR44_000327</name>
</gene>
<proteinExistence type="predicted"/>
<dbReference type="Pfam" id="PF00326">
    <property type="entry name" value="Peptidase_S9"/>
    <property type="match status" value="1"/>
</dbReference>
<feature type="chain" id="PRO_5031389716" evidence="2">
    <location>
        <begin position="24"/>
        <end position="667"/>
    </location>
</feature>
<feature type="domain" description="Peptidase S9 prolyl oligopeptidase catalytic" evidence="3">
    <location>
        <begin position="460"/>
        <end position="666"/>
    </location>
</feature>
<protein>
    <submittedName>
        <fullName evidence="4">Dipeptidyl aminopeptidase/acylaminoacyl peptidase</fullName>
    </submittedName>
</protein>
<dbReference type="GO" id="GO:0004252">
    <property type="term" value="F:serine-type endopeptidase activity"/>
    <property type="evidence" value="ECO:0007669"/>
    <property type="project" value="TreeGrafter"/>
</dbReference>
<organism evidence="4 5">
    <name type="scientific">Sphingobium fontiphilum</name>
    <dbReference type="NCBI Taxonomy" id="944425"/>
    <lineage>
        <taxon>Bacteria</taxon>
        <taxon>Pseudomonadati</taxon>
        <taxon>Pseudomonadota</taxon>
        <taxon>Alphaproteobacteria</taxon>
        <taxon>Sphingomonadales</taxon>
        <taxon>Sphingomonadaceae</taxon>
        <taxon>Sphingobium</taxon>
    </lineage>
</organism>
<keyword evidence="1" id="KW-0378">Hydrolase</keyword>
<evidence type="ECO:0000313" key="5">
    <source>
        <dbReference type="Proteomes" id="UP000552757"/>
    </source>
</evidence>
<comment type="caution">
    <text evidence="4">The sequence shown here is derived from an EMBL/GenBank/DDBJ whole genome shotgun (WGS) entry which is preliminary data.</text>
</comment>
<name>A0A7W6DG73_9SPHN</name>
<dbReference type="AlphaFoldDB" id="A0A7W6DG73"/>
<dbReference type="PANTHER" id="PTHR42776:SF27">
    <property type="entry name" value="DIPEPTIDYL PEPTIDASE FAMILY MEMBER 6"/>
    <property type="match status" value="1"/>
</dbReference>
<keyword evidence="4" id="KW-0645">Protease</keyword>
<dbReference type="GO" id="GO:0006508">
    <property type="term" value="P:proteolysis"/>
    <property type="evidence" value="ECO:0007669"/>
    <property type="project" value="InterPro"/>
</dbReference>
<accession>A0A7W6DG73</accession>
<evidence type="ECO:0000256" key="1">
    <source>
        <dbReference type="ARBA" id="ARBA00022801"/>
    </source>
</evidence>